<evidence type="ECO:0000313" key="3">
    <source>
        <dbReference type="Proteomes" id="UP000282977"/>
    </source>
</evidence>
<dbReference type="AlphaFoldDB" id="A0A437JBE7"/>
<keyword evidence="1" id="KW-0472">Membrane</keyword>
<evidence type="ECO:0008006" key="4">
    <source>
        <dbReference type="Google" id="ProtNLM"/>
    </source>
</evidence>
<feature type="transmembrane region" description="Helical" evidence="1">
    <location>
        <begin position="9"/>
        <end position="26"/>
    </location>
</feature>
<keyword evidence="1" id="KW-1133">Transmembrane helix</keyword>
<dbReference type="Proteomes" id="UP000282977">
    <property type="component" value="Unassembled WGS sequence"/>
</dbReference>
<keyword evidence="1" id="KW-0812">Transmembrane</keyword>
<gene>
    <name evidence="2" type="ORF">ENE74_00965</name>
</gene>
<name>A0A437JBE7_9SPHN</name>
<accession>A0A437JBE7</accession>
<organism evidence="2 3">
    <name type="scientific">Sphingobium algorifonticola</name>
    <dbReference type="NCBI Taxonomy" id="2008318"/>
    <lineage>
        <taxon>Bacteria</taxon>
        <taxon>Pseudomonadati</taxon>
        <taxon>Pseudomonadota</taxon>
        <taxon>Alphaproteobacteria</taxon>
        <taxon>Sphingomonadales</taxon>
        <taxon>Sphingomonadaceae</taxon>
        <taxon>Sphingobium</taxon>
    </lineage>
</organism>
<comment type="caution">
    <text evidence="2">The sequence shown here is derived from an EMBL/GenBank/DDBJ whole genome shotgun (WGS) entry which is preliminary data.</text>
</comment>
<dbReference type="OrthoDB" id="8374816at2"/>
<proteinExistence type="predicted"/>
<keyword evidence="3" id="KW-1185">Reference proteome</keyword>
<dbReference type="RefSeq" id="WP_127688775.1">
    <property type="nucleotide sequence ID" value="NZ_RZUL01000001.1"/>
</dbReference>
<sequence>MKPTILPRLLRVFGMAFLLMGLLWVGQGTGYVKWPAESFMIDMRPWAWRGAGLAGLGAAMLALSARLGR</sequence>
<reference evidence="2 3" key="1">
    <citation type="submission" date="2019-01" db="EMBL/GenBank/DDBJ databases">
        <authorList>
            <person name="Chen W.-M."/>
        </authorList>
    </citation>
    <scope>NUCLEOTIDE SEQUENCE [LARGE SCALE GENOMIC DNA]</scope>
    <source>
        <strain evidence="2 3">TLA-22</strain>
    </source>
</reference>
<feature type="transmembrane region" description="Helical" evidence="1">
    <location>
        <begin position="46"/>
        <end position="65"/>
    </location>
</feature>
<dbReference type="EMBL" id="RZUL01000001">
    <property type="protein sequence ID" value="RVT43239.1"/>
    <property type="molecule type" value="Genomic_DNA"/>
</dbReference>
<evidence type="ECO:0000313" key="2">
    <source>
        <dbReference type="EMBL" id="RVT43239.1"/>
    </source>
</evidence>
<evidence type="ECO:0000256" key="1">
    <source>
        <dbReference type="SAM" id="Phobius"/>
    </source>
</evidence>
<protein>
    <recommendedName>
        <fullName evidence="4">DUF3995 domain-containing protein</fullName>
    </recommendedName>
</protein>